<feature type="repeat" description="PPR" evidence="3">
    <location>
        <begin position="297"/>
        <end position="331"/>
    </location>
</feature>
<name>A0AAE1JG29_9FABA</name>
<evidence type="ECO:0000313" key="5">
    <source>
        <dbReference type="Proteomes" id="UP001293593"/>
    </source>
</evidence>
<evidence type="ECO:0000313" key="4">
    <source>
        <dbReference type="EMBL" id="KAK4268351.1"/>
    </source>
</evidence>
<feature type="repeat" description="PPR" evidence="3">
    <location>
        <begin position="610"/>
        <end position="644"/>
    </location>
</feature>
<dbReference type="PANTHER" id="PTHR47932:SF43">
    <property type="entry name" value="OS04G0475800 PROTEIN"/>
    <property type="match status" value="1"/>
</dbReference>
<sequence length="713" mass="80686">MPVVTSGTITSVSNSYRICRNGSVLVNFSSLSALKTMDLTDASEAHDCNYIELQHTMKNHATSGHFEKAMETLCRMRNIAGKPTVYDYNGLIYCYLRSHNASTDKLEQLYQGMRQFGPVPNALTFNTLLNGLLALNNLKTAFLIAKEMHSSGFVPSFSLLSGMLKKMIYFGHHIHSLNVFDFMVQLKYYPTEHTVDSLISMLGKAGMIRQAYFVLSTLLEEGHFCGTHNYNKILWSMCKSGQSYAALQLIHLMKKKGVAPNVCSYTALVYGFCKEDWHKEDLLLCLDDMESDGCKPNVKTFTIIIKFLCDNGKIEQALEYLAKMQSRGCEPDLTTYNVILRELCHQDRENDVLELLQVINEKGYLPSPHTCAALSGGLLKIGKSGVALEILLDVISKGYALDTAVFNILFHCLCLEGRFQEMISLLKTMKENGFSPNNISYNTILKGFAEENLEEAFKLLDCFEWGTNKPDSVSFNTILRAACKQENSSIIERVLSRMECEGFKPDAIGTTCLIQYFCKVGKFSACLELLELMLHDGCYSRITFNVVLDQLCKNGFLKTAFDFFRYLQSTCFTPDIISYNILIHASIRKQNKLLLSQLFKDMYRQKLKPDHFTYGSVINGFCREGKISDALNIRKLMLENGIVPGIAIYNAILKAMFQRGKFWDIIALSKIMAMEGCQPDKITFEILERATSKGWLKKYPEPARILEFVIRGK</sequence>
<dbReference type="Gene3D" id="1.25.40.10">
    <property type="entry name" value="Tetratricopeptide repeat domain"/>
    <property type="match status" value="6"/>
</dbReference>
<feature type="repeat" description="PPR" evidence="3">
    <location>
        <begin position="226"/>
        <end position="260"/>
    </location>
</feature>
<organism evidence="4 5">
    <name type="scientific">Acacia crassicarpa</name>
    <name type="common">northern wattle</name>
    <dbReference type="NCBI Taxonomy" id="499986"/>
    <lineage>
        <taxon>Eukaryota</taxon>
        <taxon>Viridiplantae</taxon>
        <taxon>Streptophyta</taxon>
        <taxon>Embryophyta</taxon>
        <taxon>Tracheophyta</taxon>
        <taxon>Spermatophyta</taxon>
        <taxon>Magnoliopsida</taxon>
        <taxon>eudicotyledons</taxon>
        <taxon>Gunneridae</taxon>
        <taxon>Pentapetalae</taxon>
        <taxon>rosids</taxon>
        <taxon>fabids</taxon>
        <taxon>Fabales</taxon>
        <taxon>Fabaceae</taxon>
        <taxon>Caesalpinioideae</taxon>
        <taxon>mimosoid clade</taxon>
        <taxon>Acacieae</taxon>
        <taxon>Acacia</taxon>
    </lineage>
</organism>
<feature type="repeat" description="PPR" evidence="3">
    <location>
        <begin position="332"/>
        <end position="366"/>
    </location>
</feature>
<comment type="similarity">
    <text evidence="1">Belongs to the PPR family. P subfamily.</text>
</comment>
<dbReference type="Pfam" id="PF13041">
    <property type="entry name" value="PPR_2"/>
    <property type="match status" value="4"/>
</dbReference>
<dbReference type="InterPro" id="IPR002885">
    <property type="entry name" value="PPR_rpt"/>
</dbReference>
<proteinExistence type="inferred from homology"/>
<feature type="repeat" description="PPR" evidence="3">
    <location>
        <begin position="575"/>
        <end position="609"/>
    </location>
</feature>
<feature type="repeat" description="PPR" evidence="3">
    <location>
        <begin position="121"/>
        <end position="155"/>
    </location>
</feature>
<feature type="repeat" description="PPR" evidence="3">
    <location>
        <begin position="402"/>
        <end position="436"/>
    </location>
</feature>
<evidence type="ECO:0000256" key="2">
    <source>
        <dbReference type="ARBA" id="ARBA00022737"/>
    </source>
</evidence>
<dbReference type="InterPro" id="IPR011990">
    <property type="entry name" value="TPR-like_helical_dom_sf"/>
</dbReference>
<dbReference type="GO" id="GO:0003729">
    <property type="term" value="F:mRNA binding"/>
    <property type="evidence" value="ECO:0007669"/>
    <property type="project" value="TreeGrafter"/>
</dbReference>
<feature type="repeat" description="PPR" evidence="3">
    <location>
        <begin position="261"/>
        <end position="296"/>
    </location>
</feature>
<comment type="caution">
    <text evidence="4">The sequence shown here is derived from an EMBL/GenBank/DDBJ whole genome shotgun (WGS) entry which is preliminary data.</text>
</comment>
<dbReference type="Pfam" id="PF13812">
    <property type="entry name" value="PPR_3"/>
    <property type="match status" value="2"/>
</dbReference>
<dbReference type="PANTHER" id="PTHR47932">
    <property type="entry name" value="ATPASE EXPRESSION PROTEIN 3"/>
    <property type="match status" value="1"/>
</dbReference>
<evidence type="ECO:0000256" key="3">
    <source>
        <dbReference type="PROSITE-ProRule" id="PRU00708"/>
    </source>
</evidence>
<keyword evidence="5" id="KW-1185">Reference proteome</keyword>
<protein>
    <recommendedName>
        <fullName evidence="6">Pentatricopeptide repeat-containing protein</fullName>
    </recommendedName>
</protein>
<reference evidence="4" key="1">
    <citation type="submission" date="2023-10" db="EMBL/GenBank/DDBJ databases">
        <title>Chromosome-level genome of the transformable northern wattle, Acacia crassicarpa.</title>
        <authorList>
            <person name="Massaro I."/>
            <person name="Sinha N.R."/>
            <person name="Poethig S."/>
            <person name="Leichty A.R."/>
        </authorList>
    </citation>
    <scope>NUCLEOTIDE SEQUENCE</scope>
    <source>
        <strain evidence="4">Acra3RX</strain>
        <tissue evidence="4">Leaf</tissue>
    </source>
</reference>
<evidence type="ECO:0000256" key="1">
    <source>
        <dbReference type="ARBA" id="ARBA00007626"/>
    </source>
</evidence>
<keyword evidence="2" id="KW-0677">Repeat</keyword>
<evidence type="ECO:0008006" key="6">
    <source>
        <dbReference type="Google" id="ProtNLM"/>
    </source>
</evidence>
<dbReference type="PROSITE" id="PS51375">
    <property type="entry name" value="PPR"/>
    <property type="match status" value="10"/>
</dbReference>
<gene>
    <name evidence="4" type="ORF">QN277_025020</name>
</gene>
<feature type="repeat" description="PPR" evidence="3">
    <location>
        <begin position="471"/>
        <end position="505"/>
    </location>
</feature>
<dbReference type="NCBIfam" id="TIGR00756">
    <property type="entry name" value="PPR"/>
    <property type="match status" value="9"/>
</dbReference>
<dbReference type="AlphaFoldDB" id="A0AAE1JG29"/>
<accession>A0AAE1JG29</accession>
<dbReference type="Proteomes" id="UP001293593">
    <property type="component" value="Unassembled WGS sequence"/>
</dbReference>
<dbReference type="Pfam" id="PF01535">
    <property type="entry name" value="PPR"/>
    <property type="match status" value="2"/>
</dbReference>
<dbReference type="EMBL" id="JAWXYG010000007">
    <property type="protein sequence ID" value="KAK4268351.1"/>
    <property type="molecule type" value="Genomic_DNA"/>
</dbReference>
<feature type="repeat" description="PPR" evidence="3">
    <location>
        <begin position="540"/>
        <end position="574"/>
    </location>
</feature>